<dbReference type="AlphaFoldDB" id="A0AAU9XAL5"/>
<evidence type="ECO:0000313" key="2">
    <source>
        <dbReference type="Proteomes" id="UP001159428"/>
    </source>
</evidence>
<keyword evidence="2" id="KW-1185">Reference proteome</keyword>
<name>A0AAU9XAL5_9CNID</name>
<organism evidence="1 2">
    <name type="scientific">Pocillopora meandrina</name>
    <dbReference type="NCBI Taxonomy" id="46732"/>
    <lineage>
        <taxon>Eukaryota</taxon>
        <taxon>Metazoa</taxon>
        <taxon>Cnidaria</taxon>
        <taxon>Anthozoa</taxon>
        <taxon>Hexacorallia</taxon>
        <taxon>Scleractinia</taxon>
        <taxon>Astrocoeniina</taxon>
        <taxon>Pocilloporidae</taxon>
        <taxon>Pocillopora</taxon>
    </lineage>
</organism>
<proteinExistence type="predicted"/>
<sequence>MAGQSWSYSFAHCYFVQTAVFRRSSNNYWRFFFHEFAEYLESVVMSSDKLLITGNFNIHMDVPTDRNNIHYRDLLEAMGLVQHVKQPTHSGARSSRSINPPDDWEKLFNCYNTTLSSLLNKHAPTQSRKIRNRLRPPRFDDEIMQARRDRRKAEKLWRRAGLALDLLTFKSKRNYIIYVMNNARRTYYSRFTEENSSNYERLLNIQPDKTLPPHRNTVRLVSDKEDHFVHKITAIIRVCGHYSVPSQCIPRI</sequence>
<evidence type="ECO:0008006" key="3">
    <source>
        <dbReference type="Google" id="ProtNLM"/>
    </source>
</evidence>
<evidence type="ECO:0000313" key="1">
    <source>
        <dbReference type="EMBL" id="CAH3142365.1"/>
    </source>
</evidence>
<reference evidence="1 2" key="1">
    <citation type="submission" date="2022-05" db="EMBL/GenBank/DDBJ databases">
        <authorList>
            <consortium name="Genoscope - CEA"/>
            <person name="William W."/>
        </authorList>
    </citation>
    <scope>NUCLEOTIDE SEQUENCE [LARGE SCALE GENOMIC DNA]</scope>
</reference>
<dbReference type="PANTHER" id="PTHR46670:SF3">
    <property type="entry name" value="ENDONUCLEASE_EXONUCLEASE_PHOSPHATASE DOMAIN-CONTAINING PROTEIN"/>
    <property type="match status" value="1"/>
</dbReference>
<accession>A0AAU9XAL5</accession>
<comment type="caution">
    <text evidence="1">The sequence shown here is derived from an EMBL/GenBank/DDBJ whole genome shotgun (WGS) entry which is preliminary data.</text>
</comment>
<gene>
    <name evidence="1" type="ORF">PMEA_00020114</name>
</gene>
<dbReference type="Proteomes" id="UP001159428">
    <property type="component" value="Unassembled WGS sequence"/>
</dbReference>
<protein>
    <recommendedName>
        <fullName evidence="3">Endonuclease/exonuclease/phosphatase domain-containing protein</fullName>
    </recommendedName>
</protein>
<dbReference type="EMBL" id="CALNXJ010000036">
    <property type="protein sequence ID" value="CAH3142365.1"/>
    <property type="molecule type" value="Genomic_DNA"/>
</dbReference>
<dbReference type="PANTHER" id="PTHR46670">
    <property type="entry name" value="ENDO/EXONUCLEASE/PHOSPHATASE DOMAIN-CONTAINING PROTEIN"/>
    <property type="match status" value="1"/>
</dbReference>